<gene>
    <name evidence="1" type="ORF">LCGC14_1165590</name>
</gene>
<dbReference type="EMBL" id="LAZR01005718">
    <property type="protein sequence ID" value="KKM97681.1"/>
    <property type="molecule type" value="Genomic_DNA"/>
</dbReference>
<sequence>MSEKFVHVIKEDDGTRDFPKHKIQYHGKPVDAIGWYGYGVFGNPDDCMARLERVGGNEQRVVWPDDPTNRPAQAKNDSGIFNPTTGAKVHFKANGDLEVTTTGNLVMNGALFEGNFGGEEVIAILAEMIQSMHDLEVTHSGDRPTTAAFKALMVALKARVEGMGT</sequence>
<name>A0A0F9MEC7_9ZZZZ</name>
<reference evidence="1" key="1">
    <citation type="journal article" date="2015" name="Nature">
        <title>Complex archaea that bridge the gap between prokaryotes and eukaryotes.</title>
        <authorList>
            <person name="Spang A."/>
            <person name="Saw J.H."/>
            <person name="Jorgensen S.L."/>
            <person name="Zaremba-Niedzwiedzka K."/>
            <person name="Martijn J."/>
            <person name="Lind A.E."/>
            <person name="van Eijk R."/>
            <person name="Schleper C."/>
            <person name="Guy L."/>
            <person name="Ettema T.J."/>
        </authorList>
    </citation>
    <scope>NUCLEOTIDE SEQUENCE</scope>
</reference>
<comment type="caution">
    <text evidence="1">The sequence shown here is derived from an EMBL/GenBank/DDBJ whole genome shotgun (WGS) entry which is preliminary data.</text>
</comment>
<dbReference type="AlphaFoldDB" id="A0A0F9MEC7"/>
<evidence type="ECO:0000313" key="1">
    <source>
        <dbReference type="EMBL" id="KKM97681.1"/>
    </source>
</evidence>
<organism evidence="1">
    <name type="scientific">marine sediment metagenome</name>
    <dbReference type="NCBI Taxonomy" id="412755"/>
    <lineage>
        <taxon>unclassified sequences</taxon>
        <taxon>metagenomes</taxon>
        <taxon>ecological metagenomes</taxon>
    </lineage>
</organism>
<accession>A0A0F9MEC7</accession>
<proteinExistence type="predicted"/>
<protein>
    <submittedName>
        <fullName evidence="1">Uncharacterized protein</fullName>
    </submittedName>
</protein>